<evidence type="ECO:0000256" key="1">
    <source>
        <dbReference type="SAM" id="MobiDB-lite"/>
    </source>
</evidence>
<sequence>MPASILSVSNASLCRNRANPPLPPSSPPEYDRPTNRVSVLPLRNTFGTSYT</sequence>
<keyword evidence="3" id="KW-1185">Reference proteome</keyword>
<protein>
    <submittedName>
        <fullName evidence="2">Uncharacterized protein</fullName>
    </submittedName>
</protein>
<proteinExistence type="predicted"/>
<organism evidence="2 3">
    <name type="scientific">Phanerochaete carnosa (strain HHB-10118-sp)</name>
    <name type="common">White-rot fungus</name>
    <name type="synonym">Peniophora carnosa</name>
    <dbReference type="NCBI Taxonomy" id="650164"/>
    <lineage>
        <taxon>Eukaryota</taxon>
        <taxon>Fungi</taxon>
        <taxon>Dikarya</taxon>
        <taxon>Basidiomycota</taxon>
        <taxon>Agaricomycotina</taxon>
        <taxon>Agaricomycetes</taxon>
        <taxon>Polyporales</taxon>
        <taxon>Phanerochaetaceae</taxon>
        <taxon>Phanerochaete</taxon>
    </lineage>
</organism>
<accession>K5WC19</accession>
<gene>
    <name evidence="2" type="ORF">PHACADRAFT_253722</name>
</gene>
<dbReference type="InParanoid" id="K5WC19"/>
<dbReference type="Proteomes" id="UP000008370">
    <property type="component" value="Unassembled WGS sequence"/>
</dbReference>
<dbReference type="AlphaFoldDB" id="K5WC19"/>
<feature type="region of interest" description="Disordered" evidence="1">
    <location>
        <begin position="1"/>
        <end position="36"/>
    </location>
</feature>
<dbReference type="KEGG" id="pco:PHACADRAFT_253722"/>
<dbReference type="EMBL" id="JH930471">
    <property type="protein sequence ID" value="EKM56534.1"/>
    <property type="molecule type" value="Genomic_DNA"/>
</dbReference>
<dbReference type="RefSeq" id="XP_007394380.1">
    <property type="nucleotide sequence ID" value="XM_007394318.1"/>
</dbReference>
<name>K5WC19_PHACS</name>
<feature type="compositionally biased region" description="Polar residues" evidence="1">
    <location>
        <begin position="1"/>
        <end position="13"/>
    </location>
</feature>
<dbReference type="GeneID" id="18915850"/>
<feature type="non-terminal residue" evidence="2">
    <location>
        <position position="51"/>
    </location>
</feature>
<reference evidence="2 3" key="1">
    <citation type="journal article" date="2012" name="BMC Genomics">
        <title>Comparative genomics of the white-rot fungi, Phanerochaete carnosa and P. chrysosporium, to elucidate the genetic basis of the distinct wood types they colonize.</title>
        <authorList>
            <person name="Suzuki H."/>
            <person name="MacDonald J."/>
            <person name="Syed K."/>
            <person name="Salamov A."/>
            <person name="Hori C."/>
            <person name="Aerts A."/>
            <person name="Henrissat B."/>
            <person name="Wiebenga A."/>
            <person name="vanKuyk P.A."/>
            <person name="Barry K."/>
            <person name="Lindquist E."/>
            <person name="LaButti K."/>
            <person name="Lapidus A."/>
            <person name="Lucas S."/>
            <person name="Coutinho P."/>
            <person name="Gong Y."/>
            <person name="Samejima M."/>
            <person name="Mahadevan R."/>
            <person name="Abou-Zaid M."/>
            <person name="de Vries R.P."/>
            <person name="Igarashi K."/>
            <person name="Yadav J.S."/>
            <person name="Grigoriev I.V."/>
            <person name="Master E.R."/>
        </authorList>
    </citation>
    <scope>NUCLEOTIDE SEQUENCE [LARGE SCALE GENOMIC DNA]</scope>
    <source>
        <strain evidence="2 3">HHB-10118-sp</strain>
    </source>
</reference>
<evidence type="ECO:0000313" key="3">
    <source>
        <dbReference type="Proteomes" id="UP000008370"/>
    </source>
</evidence>
<evidence type="ECO:0000313" key="2">
    <source>
        <dbReference type="EMBL" id="EKM56534.1"/>
    </source>
</evidence>
<dbReference type="HOGENOM" id="CLU_3112056_0_0_1"/>